<evidence type="ECO:0000313" key="3">
    <source>
        <dbReference type="Proteomes" id="UP000266677"/>
    </source>
</evidence>
<gene>
    <name evidence="2" type="ORF">D5S18_29565</name>
</gene>
<reference evidence="2 3" key="1">
    <citation type="submission" date="2018-09" db="EMBL/GenBank/DDBJ databases">
        <title>YIM PH21274 draft genome.</title>
        <authorList>
            <person name="Miao C."/>
        </authorList>
    </citation>
    <scope>NUCLEOTIDE SEQUENCE [LARGE SCALE GENOMIC DNA]</scope>
    <source>
        <strain evidence="2 3">YIM PH 21724</strain>
    </source>
</reference>
<keyword evidence="3" id="KW-1185">Reference proteome</keyword>
<name>A0A3A4K9Z3_9NOCA</name>
<dbReference type="EMBL" id="QZFU01000041">
    <property type="protein sequence ID" value="RJO70013.1"/>
    <property type="molecule type" value="Genomic_DNA"/>
</dbReference>
<feature type="compositionally biased region" description="Polar residues" evidence="1">
    <location>
        <begin position="56"/>
        <end position="65"/>
    </location>
</feature>
<feature type="region of interest" description="Disordered" evidence="1">
    <location>
        <begin position="35"/>
        <end position="65"/>
    </location>
</feature>
<protein>
    <submittedName>
        <fullName evidence="2">Uncharacterized protein</fullName>
    </submittedName>
</protein>
<proteinExistence type="predicted"/>
<accession>A0A3A4K9Z3</accession>
<comment type="caution">
    <text evidence="2">The sequence shown here is derived from an EMBL/GenBank/DDBJ whole genome shotgun (WGS) entry which is preliminary data.</text>
</comment>
<organism evidence="2 3">
    <name type="scientific">Nocardia panacis</name>
    <dbReference type="NCBI Taxonomy" id="2340916"/>
    <lineage>
        <taxon>Bacteria</taxon>
        <taxon>Bacillati</taxon>
        <taxon>Actinomycetota</taxon>
        <taxon>Actinomycetes</taxon>
        <taxon>Mycobacteriales</taxon>
        <taxon>Nocardiaceae</taxon>
        <taxon>Nocardia</taxon>
    </lineage>
</organism>
<evidence type="ECO:0000313" key="2">
    <source>
        <dbReference type="EMBL" id="RJO70013.1"/>
    </source>
</evidence>
<dbReference type="AlphaFoldDB" id="A0A3A4K9Z3"/>
<dbReference type="Proteomes" id="UP000266677">
    <property type="component" value="Unassembled WGS sequence"/>
</dbReference>
<sequence length="65" mass="7027">MPLVHGRFDQVRVYSPVAGRYREIPSGVPEMPIVVNSRSPSGSSSSPLGPLRFVSRMSTAPVSRS</sequence>
<evidence type="ECO:0000256" key="1">
    <source>
        <dbReference type="SAM" id="MobiDB-lite"/>
    </source>
</evidence>
<feature type="compositionally biased region" description="Low complexity" evidence="1">
    <location>
        <begin position="37"/>
        <end position="52"/>
    </location>
</feature>